<dbReference type="EMBL" id="ML119699">
    <property type="protein sequence ID" value="RPA79471.1"/>
    <property type="molecule type" value="Genomic_DNA"/>
</dbReference>
<reference evidence="2 3" key="1">
    <citation type="journal article" date="2018" name="Nat. Ecol. Evol.">
        <title>Pezizomycetes genomes reveal the molecular basis of ectomycorrhizal truffle lifestyle.</title>
        <authorList>
            <person name="Murat C."/>
            <person name="Payen T."/>
            <person name="Noel B."/>
            <person name="Kuo A."/>
            <person name="Morin E."/>
            <person name="Chen J."/>
            <person name="Kohler A."/>
            <person name="Krizsan K."/>
            <person name="Balestrini R."/>
            <person name="Da Silva C."/>
            <person name="Montanini B."/>
            <person name="Hainaut M."/>
            <person name="Levati E."/>
            <person name="Barry K.W."/>
            <person name="Belfiori B."/>
            <person name="Cichocki N."/>
            <person name="Clum A."/>
            <person name="Dockter R.B."/>
            <person name="Fauchery L."/>
            <person name="Guy J."/>
            <person name="Iotti M."/>
            <person name="Le Tacon F."/>
            <person name="Lindquist E.A."/>
            <person name="Lipzen A."/>
            <person name="Malagnac F."/>
            <person name="Mello A."/>
            <person name="Molinier V."/>
            <person name="Miyauchi S."/>
            <person name="Poulain J."/>
            <person name="Riccioni C."/>
            <person name="Rubini A."/>
            <person name="Sitrit Y."/>
            <person name="Splivallo R."/>
            <person name="Traeger S."/>
            <person name="Wang M."/>
            <person name="Zifcakova L."/>
            <person name="Wipf D."/>
            <person name="Zambonelli A."/>
            <person name="Paolocci F."/>
            <person name="Nowrousian M."/>
            <person name="Ottonello S."/>
            <person name="Baldrian P."/>
            <person name="Spatafora J.W."/>
            <person name="Henrissat B."/>
            <person name="Nagy L.G."/>
            <person name="Aury J.M."/>
            <person name="Wincker P."/>
            <person name="Grigoriev I.V."/>
            <person name="Bonfante P."/>
            <person name="Martin F.M."/>
        </authorList>
    </citation>
    <scope>NUCLEOTIDE SEQUENCE [LARGE SCALE GENOMIC DNA]</scope>
    <source>
        <strain evidence="2 3">RN42</strain>
    </source>
</reference>
<evidence type="ECO:0000313" key="2">
    <source>
        <dbReference type="EMBL" id="RPA79471.1"/>
    </source>
</evidence>
<evidence type="ECO:0000313" key="3">
    <source>
        <dbReference type="Proteomes" id="UP000275078"/>
    </source>
</evidence>
<accession>A0A3N4I5M2</accession>
<dbReference type="AlphaFoldDB" id="A0A3N4I5M2"/>
<organism evidence="2 3">
    <name type="scientific">Ascobolus immersus RN42</name>
    <dbReference type="NCBI Taxonomy" id="1160509"/>
    <lineage>
        <taxon>Eukaryota</taxon>
        <taxon>Fungi</taxon>
        <taxon>Dikarya</taxon>
        <taxon>Ascomycota</taxon>
        <taxon>Pezizomycotina</taxon>
        <taxon>Pezizomycetes</taxon>
        <taxon>Pezizales</taxon>
        <taxon>Ascobolaceae</taxon>
        <taxon>Ascobolus</taxon>
    </lineage>
</organism>
<keyword evidence="3" id="KW-1185">Reference proteome</keyword>
<feature type="compositionally biased region" description="Basic and acidic residues" evidence="1">
    <location>
        <begin position="42"/>
        <end position="56"/>
    </location>
</feature>
<evidence type="ECO:0000256" key="1">
    <source>
        <dbReference type="SAM" id="MobiDB-lite"/>
    </source>
</evidence>
<name>A0A3N4I5M2_ASCIM</name>
<sequence length="288" mass="32654">MEPYFAQYLIRILAFRKPHHSPTTLMAKYAQNPTSMHPHIKRNGETMRKSESSVKKRKIEKECASAKSRKNNQLRTALRRLAHYNSARSAPKPTMRTTTSGVRVPPALMTPTAVLDTAVLTDRHGDRLLTPPPLPSGANLYFTIPSITDWNAKVHRILARKYFCEMSGLEIPERGWDESSIAEIDAKLGPDEGECILYPFYLNNDFYHASGGVSSRLQLYLERPTHYLFRFPRCNSECQDFIAVILSCALGVGQTWAVSAPSLPFPSQPIDFLLRRLHQSWNGKLLAR</sequence>
<dbReference type="Proteomes" id="UP000275078">
    <property type="component" value="Unassembled WGS sequence"/>
</dbReference>
<feature type="region of interest" description="Disordered" evidence="1">
    <location>
        <begin position="34"/>
        <end position="56"/>
    </location>
</feature>
<gene>
    <name evidence="2" type="ORF">BJ508DRAFT_308397</name>
</gene>
<proteinExistence type="predicted"/>
<protein>
    <submittedName>
        <fullName evidence="2">Uncharacterized protein</fullName>
    </submittedName>
</protein>